<keyword evidence="2" id="KW-1185">Reference proteome</keyword>
<proteinExistence type="predicted"/>
<dbReference type="InterPro" id="IPR021284">
    <property type="entry name" value="DUF2750"/>
</dbReference>
<dbReference type="EMBL" id="FNAI01000014">
    <property type="protein sequence ID" value="SDF20868.1"/>
    <property type="molecule type" value="Genomic_DNA"/>
</dbReference>
<evidence type="ECO:0000313" key="2">
    <source>
        <dbReference type="Proteomes" id="UP000199072"/>
    </source>
</evidence>
<dbReference type="Proteomes" id="UP000199072">
    <property type="component" value="Unassembled WGS sequence"/>
</dbReference>
<sequence length="123" mass="14400">MKGIENIINMNPEDRYLYFIRKITDFEEVWGLYNEGWATATNEENQQIVLFWPEKQFAVLCAENILSSYEAKAINLTQFMETWLPGMIKDNAFPGIFYIPNGKGIVLEPEQVLIDINQELKQY</sequence>
<name>A0A1G7J7K7_9SPHI</name>
<dbReference type="Pfam" id="PF11042">
    <property type="entry name" value="DUF2750"/>
    <property type="match status" value="1"/>
</dbReference>
<reference evidence="1 2" key="1">
    <citation type="submission" date="2016-10" db="EMBL/GenBank/DDBJ databases">
        <authorList>
            <person name="de Groot N.N."/>
        </authorList>
    </citation>
    <scope>NUCLEOTIDE SEQUENCE [LARGE SCALE GENOMIC DNA]</scope>
    <source>
        <strain evidence="1 2">47C3B</strain>
    </source>
</reference>
<protein>
    <recommendedName>
        <fullName evidence="3">DUF2750 domain-containing protein</fullName>
    </recommendedName>
</protein>
<dbReference type="AlphaFoldDB" id="A0A1G7J7K7"/>
<dbReference type="RefSeq" id="WP_091153713.1">
    <property type="nucleotide sequence ID" value="NZ_FNAI01000014.1"/>
</dbReference>
<organism evidence="1 2">
    <name type="scientific">Mucilaginibacter pineti</name>
    <dbReference type="NCBI Taxonomy" id="1391627"/>
    <lineage>
        <taxon>Bacteria</taxon>
        <taxon>Pseudomonadati</taxon>
        <taxon>Bacteroidota</taxon>
        <taxon>Sphingobacteriia</taxon>
        <taxon>Sphingobacteriales</taxon>
        <taxon>Sphingobacteriaceae</taxon>
        <taxon>Mucilaginibacter</taxon>
    </lineage>
</organism>
<accession>A0A1G7J7K7</accession>
<dbReference type="STRING" id="1391627.SAMN05216464_11483"/>
<gene>
    <name evidence="1" type="ORF">SAMN05216464_11483</name>
</gene>
<evidence type="ECO:0008006" key="3">
    <source>
        <dbReference type="Google" id="ProtNLM"/>
    </source>
</evidence>
<dbReference type="OrthoDB" id="2936081at2"/>
<evidence type="ECO:0000313" key="1">
    <source>
        <dbReference type="EMBL" id="SDF20868.1"/>
    </source>
</evidence>